<gene>
    <name evidence="1" type="ORF">COT87_00320</name>
</gene>
<dbReference type="EMBL" id="PFAF01000003">
    <property type="protein sequence ID" value="PIR99266.1"/>
    <property type="molecule type" value="Genomic_DNA"/>
</dbReference>
<protein>
    <recommendedName>
        <fullName evidence="3">Type II secretion system protein</fullName>
    </recommendedName>
</protein>
<dbReference type="Proteomes" id="UP000230796">
    <property type="component" value="Unassembled WGS sequence"/>
</dbReference>
<evidence type="ECO:0008006" key="3">
    <source>
        <dbReference type="Google" id="ProtNLM"/>
    </source>
</evidence>
<evidence type="ECO:0000313" key="2">
    <source>
        <dbReference type="Proteomes" id="UP000230796"/>
    </source>
</evidence>
<sequence>MSTILIAGILTAVFAAAGTYKQIRRTSLDRTATKIASTDIENVRKLIFTDVSVGTTQLSAAEYPDLSKLPTSVPATRTVAYYVPPSCNLACGNQDAKNVSVVVNWTEKGLARQITLETIIYKYGVIKK</sequence>
<dbReference type="AlphaFoldDB" id="A0A2H0VJK6"/>
<reference evidence="2" key="1">
    <citation type="submission" date="2017-09" db="EMBL/GenBank/DDBJ databases">
        <title>Depth-based differentiation of microbial function through sediment-hosted aquifers and enrichment of novel symbionts in the deep terrestrial subsurface.</title>
        <authorList>
            <person name="Probst A.J."/>
            <person name="Ladd B."/>
            <person name="Jarett J.K."/>
            <person name="Geller-Mcgrath D.E."/>
            <person name="Sieber C.M.K."/>
            <person name="Emerson J.B."/>
            <person name="Anantharaman K."/>
            <person name="Thomas B.C."/>
            <person name="Malmstrom R."/>
            <person name="Stieglmeier M."/>
            <person name="Klingl A."/>
            <person name="Woyke T."/>
            <person name="Ryan C.M."/>
            <person name="Banfield J.F."/>
        </authorList>
    </citation>
    <scope>NUCLEOTIDE SEQUENCE [LARGE SCALE GENOMIC DNA]</scope>
</reference>
<evidence type="ECO:0000313" key="1">
    <source>
        <dbReference type="EMBL" id="PIR99266.1"/>
    </source>
</evidence>
<name>A0A2H0VJK6_9BACT</name>
<proteinExistence type="predicted"/>
<organism evidence="1 2">
    <name type="scientific">Candidatus Collierbacteria bacterium CG10_big_fil_rev_8_21_14_0_10_44_9</name>
    <dbReference type="NCBI Taxonomy" id="1974535"/>
    <lineage>
        <taxon>Bacteria</taxon>
        <taxon>Candidatus Collieribacteriota</taxon>
    </lineage>
</organism>
<accession>A0A2H0VJK6</accession>
<comment type="caution">
    <text evidence="1">The sequence shown here is derived from an EMBL/GenBank/DDBJ whole genome shotgun (WGS) entry which is preliminary data.</text>
</comment>